<reference evidence="2 3" key="1">
    <citation type="submission" date="2015-02" db="EMBL/GenBank/DDBJ databases">
        <title>Genome Sequencing of Rickettsiales.</title>
        <authorList>
            <person name="Daugherty S.C."/>
            <person name="Su Q."/>
            <person name="Abolude K."/>
            <person name="Beier-Sexton M."/>
            <person name="Carlyon J.A."/>
            <person name="Carter R."/>
            <person name="Day N.P."/>
            <person name="Dumler S.J."/>
            <person name="Dyachenko V."/>
            <person name="Godinez A."/>
            <person name="Kurtti T.J."/>
            <person name="Lichay M."/>
            <person name="Mullins K.E."/>
            <person name="Ott S."/>
            <person name="Pappas-Brown V."/>
            <person name="Paris D.H."/>
            <person name="Patel P."/>
            <person name="Richards A.L."/>
            <person name="Sadzewicz L."/>
            <person name="Sears K."/>
            <person name="Seidman D."/>
            <person name="Sengamalay N."/>
            <person name="Stenos J."/>
            <person name="Tallon L.J."/>
            <person name="Vincent G."/>
            <person name="Fraser C.M."/>
            <person name="Munderloh U."/>
            <person name="Dunning-Hotopp J.C."/>
        </authorList>
    </citation>
    <scope>NUCLEOTIDE SEQUENCE [LARGE SCALE GENOMIC DNA]</scope>
    <source>
        <strain evidence="2 3">RML An4</strain>
    </source>
</reference>
<dbReference type="PANTHER" id="PTHR43513:SF3">
    <property type="entry name" value="DIHYDROOROTATE DEHYDROGENASE B (NAD(+)), ELECTRON TRANSFER SUBUNIT-RELATED"/>
    <property type="match status" value="1"/>
</dbReference>
<dbReference type="Gene3D" id="3.50.50.60">
    <property type="entry name" value="FAD/NAD(P)-binding domain"/>
    <property type="match status" value="2"/>
</dbReference>
<dbReference type="NCBIfam" id="TIGR03777">
    <property type="entry name" value="RPE4"/>
    <property type="match status" value="2"/>
</dbReference>
<dbReference type="InterPro" id="IPR050353">
    <property type="entry name" value="PyrK_electron_transfer"/>
</dbReference>
<name>A0A0F3QEB1_RICBE</name>
<dbReference type="SUPFAM" id="SSF63380">
    <property type="entry name" value="Riboflavin synthase domain-like"/>
    <property type="match status" value="1"/>
</dbReference>
<dbReference type="Gene3D" id="1.10.1060.10">
    <property type="entry name" value="Alpha-helical ferredoxin"/>
    <property type="match status" value="1"/>
</dbReference>
<gene>
    <name evidence="2" type="ORF">RBEAN4_1511</name>
</gene>
<dbReference type="Pfam" id="PF07992">
    <property type="entry name" value="Pyr_redox_2"/>
    <property type="match status" value="1"/>
</dbReference>
<dbReference type="InterPro" id="IPR009051">
    <property type="entry name" value="Helical_ferredxn"/>
</dbReference>
<dbReference type="Proteomes" id="UP000033661">
    <property type="component" value="Unassembled WGS sequence"/>
</dbReference>
<accession>A0A0F3QEB1</accession>
<feature type="domain" description="FAD/NAD(P)-binding" evidence="1">
    <location>
        <begin position="432"/>
        <end position="616"/>
    </location>
</feature>
<keyword evidence="3" id="KW-1185">Reference proteome</keyword>
<dbReference type="GO" id="GO:0016491">
    <property type="term" value="F:oxidoreductase activity"/>
    <property type="evidence" value="ECO:0007669"/>
    <property type="project" value="InterPro"/>
</dbReference>
<dbReference type="AlphaFoldDB" id="A0A0F3QEB1"/>
<dbReference type="InterPro" id="IPR022439">
    <property type="entry name" value="RPE4"/>
</dbReference>
<dbReference type="PATRIC" id="fig|1359193.3.peg.1467"/>
<evidence type="ECO:0000313" key="2">
    <source>
        <dbReference type="EMBL" id="KJV90506.1"/>
    </source>
</evidence>
<dbReference type="EMBL" id="LAOI01000001">
    <property type="protein sequence ID" value="KJV90506.1"/>
    <property type="molecule type" value="Genomic_DNA"/>
</dbReference>
<dbReference type="NCBIfam" id="NF005128">
    <property type="entry name" value="PRK06567.1"/>
    <property type="match status" value="1"/>
</dbReference>
<sequence>MKLGFNLDFKKLDLTGLKKLDQIFLDYLFKANKSLYDSILLFRSNPYSILSQDYSEFLLNISPYLDDFLAELFCISNEITSLRLQHKDFDIIYECKRKFVQRYAIKKYSQEKIKDIDFEDIYLKLVDLIGKNFTSRDFAKQVIIWQQAEESFVKELDIAAQYAAYRVSSRGFIDGVIPWSRHGIQKKQIDSAIKLRNDILFDLPQKLDKENLIDDKKISKYQKNERLNFDYTDSFLNLDEALNHSHYCIYCHKQDKDSCSKGQNVIPTEAFSYSSNLSSRGLGTRSSNKKYNCKKLDFSRFILDLVPKPRDDTERIFRSIQQLQSSQGMKGCPLKQKISEMNYVKAQGFNLSALAIIVIDNPMVAATGHRICNDCSKACIYQKQDPVNIPLIESNILEETLKLPYGLEIYLLLTRWNPLNIYNPLPKESTNYNILVTGLGPGGFSLSYYLLRSGHNVTAIDGLKITPLPFDIHKPIKFWHEYKNKLSERVPKGFGGVAEYGITVRWDKNNLDILRLILERNSQFKYYDGVALDFNITKEQAFDLGFDHIAFCIGAGKPKILDIENFDVKGVKTASDFLMTLQSGGAFLENSNTNMLIRMPIAVIGGGLTSLDAATESLYYYKKQVKSFVKDYEFVVAKYGKDYTEEDKEIAEEFIAHAKLFEKAKNNEELKEVFKKLGGATIYYRGKLQDSPAYKLNHEELIYALALGVNFEENMQPLRINNDKYGHVESVEFRNQTYLMSSRGLTTGSRKSATALQFVDLLDPVVKPRDDIIVKAKTVIMAIGIENNTEFDEDKYSYFGDCNPKYSGSVVKALANSKDGYEAINKKLANNNPNFKGDYKNFVKQLDDLLISKVHKINILGDKIFELVIHSPLAARNFKPGQFFRLQNYSNDITKLIEPIALSVADIDIESGLISFIIYDIGKSTSLCKLFSEDEKVVLMGPSGMPLEIPSNKRIVVIDTEPNNILIKALKDNNNEVMFFTYPEIKTQKLTSVDRVIINASPEIAEELQSLKIFGESAEIIVSVNSSMQCMMKGICGQCIQKVEDERKYIFACSCQNQKAEIVDFESLKTRLRQNSLQEKMKKL</sequence>
<protein>
    <submittedName>
        <fullName evidence="2">RPE4 domain protein</fullName>
    </submittedName>
</protein>
<dbReference type="PANTHER" id="PTHR43513">
    <property type="entry name" value="DIHYDROOROTATE DEHYDROGENASE B (NAD(+)), ELECTRON TRANSFER SUBUNIT"/>
    <property type="match status" value="1"/>
</dbReference>
<dbReference type="PRINTS" id="PR00368">
    <property type="entry name" value="FADPNR"/>
</dbReference>
<comment type="caution">
    <text evidence="2">The sequence shown here is derived from an EMBL/GenBank/DDBJ whole genome shotgun (WGS) entry which is preliminary data.</text>
</comment>
<dbReference type="RefSeq" id="WP_045799152.1">
    <property type="nucleotide sequence ID" value="NZ_LAOI01000001.1"/>
</dbReference>
<dbReference type="Gene3D" id="2.40.30.10">
    <property type="entry name" value="Translation factors"/>
    <property type="match status" value="1"/>
</dbReference>
<dbReference type="GO" id="GO:0051536">
    <property type="term" value="F:iron-sulfur cluster binding"/>
    <property type="evidence" value="ECO:0007669"/>
    <property type="project" value="InterPro"/>
</dbReference>
<organism evidence="2 3">
    <name type="scientific">Rickettsia bellii str. RML An4</name>
    <dbReference type="NCBI Taxonomy" id="1359193"/>
    <lineage>
        <taxon>Bacteria</taxon>
        <taxon>Pseudomonadati</taxon>
        <taxon>Pseudomonadota</taxon>
        <taxon>Alphaproteobacteria</taxon>
        <taxon>Rickettsiales</taxon>
        <taxon>Rickettsiaceae</taxon>
        <taxon>Rickettsieae</taxon>
        <taxon>Rickettsia</taxon>
        <taxon>belli group</taxon>
    </lineage>
</organism>
<evidence type="ECO:0000259" key="1">
    <source>
        <dbReference type="Pfam" id="PF07992"/>
    </source>
</evidence>
<dbReference type="SUPFAM" id="SSF51971">
    <property type="entry name" value="Nucleotide-binding domain"/>
    <property type="match status" value="1"/>
</dbReference>
<dbReference type="InterPro" id="IPR036188">
    <property type="entry name" value="FAD/NAD-bd_sf"/>
</dbReference>
<proteinExistence type="predicted"/>
<evidence type="ECO:0000313" key="3">
    <source>
        <dbReference type="Proteomes" id="UP000033661"/>
    </source>
</evidence>
<dbReference type="InterPro" id="IPR023753">
    <property type="entry name" value="FAD/NAD-binding_dom"/>
</dbReference>
<dbReference type="InterPro" id="IPR017938">
    <property type="entry name" value="Riboflavin_synthase-like_b-brl"/>
</dbReference>